<evidence type="ECO:0000256" key="4">
    <source>
        <dbReference type="ARBA" id="ARBA00022980"/>
    </source>
</evidence>
<name>A0A1F7I5V3_9BACT</name>
<dbReference type="AlphaFoldDB" id="A0A1F7I5V3"/>
<evidence type="ECO:0000256" key="3">
    <source>
        <dbReference type="ARBA" id="ARBA00022845"/>
    </source>
</evidence>
<dbReference type="Pfam" id="PF00687">
    <property type="entry name" value="Ribosomal_L1"/>
    <property type="match status" value="1"/>
</dbReference>
<dbReference type="InterPro" id="IPR028364">
    <property type="entry name" value="Ribosomal_uL1/biogenesis"/>
</dbReference>
<comment type="similarity">
    <text evidence="1 6">Belongs to the universal ribosomal protein uL1 family.</text>
</comment>
<dbReference type="PROSITE" id="PS01199">
    <property type="entry name" value="RIBOSOMAL_L1"/>
    <property type="match status" value="1"/>
</dbReference>
<keyword evidence="5 6" id="KW-0687">Ribonucleoprotein</keyword>
<proteinExistence type="inferred from homology"/>
<dbReference type="EMBL" id="MGAC01000003">
    <property type="protein sequence ID" value="OGK38740.1"/>
    <property type="molecule type" value="Genomic_DNA"/>
</dbReference>
<dbReference type="PIRSF" id="PIRSF002155">
    <property type="entry name" value="Ribosomal_L1"/>
    <property type="match status" value="1"/>
</dbReference>
<dbReference type="GO" id="GO:0003723">
    <property type="term" value="F:RNA binding"/>
    <property type="evidence" value="ECO:0007669"/>
    <property type="project" value="InterPro"/>
</dbReference>
<dbReference type="InterPro" id="IPR002143">
    <property type="entry name" value="Ribosomal_uL1"/>
</dbReference>
<gene>
    <name evidence="7" type="ORF">A3F03_02360</name>
</gene>
<dbReference type="PANTHER" id="PTHR36427:SF3">
    <property type="entry name" value="LARGE RIBOSOMAL SUBUNIT PROTEIN UL1M"/>
    <property type="match status" value="1"/>
</dbReference>
<dbReference type="GO" id="GO:0003735">
    <property type="term" value="F:structural constituent of ribosome"/>
    <property type="evidence" value="ECO:0007669"/>
    <property type="project" value="InterPro"/>
</dbReference>
<dbReference type="GO" id="GO:0015934">
    <property type="term" value="C:large ribosomal subunit"/>
    <property type="evidence" value="ECO:0007669"/>
    <property type="project" value="InterPro"/>
</dbReference>
<evidence type="ECO:0000256" key="6">
    <source>
        <dbReference type="RuleBase" id="RU000659"/>
    </source>
</evidence>
<dbReference type="PANTHER" id="PTHR36427">
    <property type="entry name" value="54S RIBOSOMAL PROTEIN L1, MITOCHONDRIAL"/>
    <property type="match status" value="1"/>
</dbReference>
<protein>
    <recommendedName>
        <fullName evidence="6">Ribosomal protein</fullName>
    </recommendedName>
</protein>
<evidence type="ECO:0000256" key="5">
    <source>
        <dbReference type="ARBA" id="ARBA00023274"/>
    </source>
</evidence>
<accession>A0A1F7I5V3</accession>
<dbReference type="GO" id="GO:0006417">
    <property type="term" value="P:regulation of translation"/>
    <property type="evidence" value="ECO:0007669"/>
    <property type="project" value="UniProtKB-KW"/>
</dbReference>
<dbReference type="GO" id="GO:0006412">
    <property type="term" value="P:translation"/>
    <property type="evidence" value="ECO:0007669"/>
    <property type="project" value="InterPro"/>
</dbReference>
<keyword evidence="2" id="KW-0678">Repressor</keyword>
<keyword evidence="3" id="KW-0810">Translation regulation</keyword>
<dbReference type="Proteomes" id="UP000176803">
    <property type="component" value="Unassembled WGS sequence"/>
</dbReference>
<dbReference type="SUPFAM" id="SSF56808">
    <property type="entry name" value="Ribosomal protein L1"/>
    <property type="match status" value="1"/>
</dbReference>
<reference evidence="7 8" key="1">
    <citation type="journal article" date="2016" name="Nat. Commun.">
        <title>Thousands of microbial genomes shed light on interconnected biogeochemical processes in an aquifer system.</title>
        <authorList>
            <person name="Anantharaman K."/>
            <person name="Brown C.T."/>
            <person name="Hug L.A."/>
            <person name="Sharon I."/>
            <person name="Castelle C.J."/>
            <person name="Probst A.J."/>
            <person name="Thomas B.C."/>
            <person name="Singh A."/>
            <person name="Wilkins M.J."/>
            <person name="Karaoz U."/>
            <person name="Brodie E.L."/>
            <person name="Williams K.H."/>
            <person name="Hubbard S.S."/>
            <person name="Banfield J.F."/>
        </authorList>
    </citation>
    <scope>NUCLEOTIDE SEQUENCE [LARGE SCALE GENOMIC DNA]</scope>
</reference>
<dbReference type="InterPro" id="IPR023674">
    <property type="entry name" value="Ribosomal_uL1-like"/>
</dbReference>
<dbReference type="InterPro" id="IPR016095">
    <property type="entry name" value="Ribosomal_uL1_3-a/b-sand"/>
</dbReference>
<keyword evidence="4 6" id="KW-0689">Ribosomal protein</keyword>
<dbReference type="Gene3D" id="3.40.50.790">
    <property type="match status" value="2"/>
</dbReference>
<dbReference type="Gene3D" id="3.30.190.20">
    <property type="match status" value="2"/>
</dbReference>
<sequence length="181" mass="20086">MDKTKVYPMTEALELLAKFQKAKFDETVELHLNTTRTGILGSLILPHGTGKTTKVAIADDQLIAEIETGKIDFDILFAKPEMMPKLARVAKILGPRGLMPNPKNGTITQNPHDLRKKYERGQVSFKTEAKSPLIHLSVGKFSFGDKKLARNINAILQAVKPENIQKIVLKSTMSPGIKIRV</sequence>
<evidence type="ECO:0000313" key="7">
    <source>
        <dbReference type="EMBL" id="OGK38740.1"/>
    </source>
</evidence>
<dbReference type="InterPro" id="IPR023673">
    <property type="entry name" value="Ribosomal_uL1_CS"/>
</dbReference>
<evidence type="ECO:0000256" key="2">
    <source>
        <dbReference type="ARBA" id="ARBA00022491"/>
    </source>
</evidence>
<dbReference type="CDD" id="cd00403">
    <property type="entry name" value="Ribosomal_L1"/>
    <property type="match status" value="1"/>
</dbReference>
<evidence type="ECO:0000313" key="8">
    <source>
        <dbReference type="Proteomes" id="UP000176803"/>
    </source>
</evidence>
<evidence type="ECO:0000256" key="1">
    <source>
        <dbReference type="ARBA" id="ARBA00010531"/>
    </source>
</evidence>
<comment type="caution">
    <text evidence="7">The sequence shown here is derived from an EMBL/GenBank/DDBJ whole genome shotgun (WGS) entry which is preliminary data.</text>
</comment>
<organism evidence="7 8">
    <name type="scientific">Candidatus Roizmanbacteria bacterium RIFCSPHIGHO2_12_FULL_41_11</name>
    <dbReference type="NCBI Taxonomy" id="1802052"/>
    <lineage>
        <taxon>Bacteria</taxon>
        <taxon>Candidatus Roizmaniibacteriota</taxon>
    </lineage>
</organism>